<dbReference type="RefSeq" id="WP_041352421.1">
    <property type="nucleotide sequence ID" value="NC_007614.1"/>
</dbReference>
<dbReference type="EMBL" id="FNVK01000008">
    <property type="protein sequence ID" value="SEF76962.1"/>
    <property type="molecule type" value="Genomic_DNA"/>
</dbReference>
<proteinExistence type="predicted"/>
<evidence type="ECO:0000313" key="3">
    <source>
        <dbReference type="Proteomes" id="UP000236751"/>
    </source>
</evidence>
<dbReference type="AlphaFoldDB" id="A0A1H5UPG4"/>
<accession>A0A1H5UPG4</accession>
<evidence type="ECO:0000256" key="1">
    <source>
        <dbReference type="SAM" id="MobiDB-lite"/>
    </source>
</evidence>
<evidence type="ECO:0000313" key="2">
    <source>
        <dbReference type="EMBL" id="SEF76962.1"/>
    </source>
</evidence>
<dbReference type="Proteomes" id="UP000236751">
    <property type="component" value="Unassembled WGS sequence"/>
</dbReference>
<organism evidence="2 3">
    <name type="scientific">Nitrosospira multiformis (strain ATCC 25196 / NCIMB 11849 / C 71)</name>
    <dbReference type="NCBI Taxonomy" id="323848"/>
    <lineage>
        <taxon>Bacteria</taxon>
        <taxon>Pseudomonadati</taxon>
        <taxon>Pseudomonadota</taxon>
        <taxon>Betaproteobacteria</taxon>
        <taxon>Nitrosomonadales</taxon>
        <taxon>Nitrosomonadaceae</taxon>
        <taxon>Nitrosospira</taxon>
    </lineage>
</organism>
<feature type="region of interest" description="Disordered" evidence="1">
    <location>
        <begin position="1"/>
        <end position="33"/>
    </location>
</feature>
<sequence>MSTSSDRGNARINESGIGNPVENTEKAITDSPAATGFYGAYRQERRKSHQVISTASYYQVERRGSTRYGYGETQDWSDADPEADGTPYSGRNF</sequence>
<name>A0A1H5UPG4_NITMU</name>
<protein>
    <submittedName>
        <fullName evidence="2">Uncharacterized protein</fullName>
    </submittedName>
</protein>
<reference evidence="2 3" key="1">
    <citation type="submission" date="2016-10" db="EMBL/GenBank/DDBJ databases">
        <authorList>
            <person name="de Groot N.N."/>
        </authorList>
    </citation>
    <scope>NUCLEOTIDE SEQUENCE [LARGE SCALE GENOMIC DNA]</scope>
    <source>
        <strain evidence="2 3">Nl13</strain>
    </source>
</reference>
<dbReference type="OrthoDB" id="8565722at2"/>
<feature type="region of interest" description="Disordered" evidence="1">
    <location>
        <begin position="63"/>
        <end position="93"/>
    </location>
</feature>
<gene>
    <name evidence="2" type="ORF">SAMN05216403_10896</name>
</gene>